<gene>
    <name evidence="7" type="ORF">D8674_004806</name>
</gene>
<comment type="caution">
    <text evidence="5">Lacks conserved residue(s) required for the propagation of feature annotation.</text>
</comment>
<dbReference type="Pfam" id="PF03514">
    <property type="entry name" value="GRAS"/>
    <property type="match status" value="1"/>
</dbReference>
<dbReference type="Proteomes" id="UP000327157">
    <property type="component" value="Chromosome 11"/>
</dbReference>
<reference evidence="7 8" key="1">
    <citation type="submission" date="2019-09" db="EMBL/GenBank/DDBJ databases">
        <authorList>
            <person name="Ou C."/>
        </authorList>
    </citation>
    <scope>NUCLEOTIDE SEQUENCE [LARGE SCALE GENOMIC DNA]</scope>
    <source>
        <strain evidence="7">S2</strain>
        <tissue evidence="7">Leaf</tissue>
    </source>
</reference>
<evidence type="ECO:0000256" key="2">
    <source>
        <dbReference type="ARBA" id="ARBA00023015"/>
    </source>
</evidence>
<dbReference type="PROSITE" id="PS50985">
    <property type="entry name" value="GRAS"/>
    <property type="match status" value="1"/>
</dbReference>
<name>A0A5N5FPK2_9ROSA</name>
<reference evidence="8" key="2">
    <citation type="submission" date="2019-10" db="EMBL/GenBank/DDBJ databases">
        <title>A de novo genome assembly of a pear dwarfing rootstock.</title>
        <authorList>
            <person name="Wang F."/>
            <person name="Wang J."/>
            <person name="Li S."/>
            <person name="Zhang Y."/>
            <person name="Fang M."/>
            <person name="Ma L."/>
            <person name="Zhao Y."/>
            <person name="Jiang S."/>
        </authorList>
    </citation>
    <scope>NUCLEOTIDE SEQUENCE [LARGE SCALE GENOMIC DNA]</scope>
</reference>
<comment type="subcellular location">
    <subcellularLocation>
        <location evidence="1">Nucleus</location>
    </subcellularLocation>
</comment>
<dbReference type="OrthoDB" id="770224at2759"/>
<comment type="similarity">
    <text evidence="5">Belongs to the GRAS family.</text>
</comment>
<organism evidence="7 8">
    <name type="scientific">Pyrus ussuriensis x Pyrus communis</name>
    <dbReference type="NCBI Taxonomy" id="2448454"/>
    <lineage>
        <taxon>Eukaryota</taxon>
        <taxon>Viridiplantae</taxon>
        <taxon>Streptophyta</taxon>
        <taxon>Embryophyta</taxon>
        <taxon>Tracheophyta</taxon>
        <taxon>Spermatophyta</taxon>
        <taxon>Magnoliopsida</taxon>
        <taxon>eudicotyledons</taxon>
        <taxon>Gunneridae</taxon>
        <taxon>Pentapetalae</taxon>
        <taxon>rosids</taxon>
        <taxon>fabids</taxon>
        <taxon>Rosales</taxon>
        <taxon>Rosaceae</taxon>
        <taxon>Amygdaloideae</taxon>
        <taxon>Maleae</taxon>
        <taxon>Pyrus</taxon>
    </lineage>
</organism>
<keyword evidence="2" id="KW-0805">Transcription regulation</keyword>
<dbReference type="AlphaFoldDB" id="A0A5N5FPK2"/>
<keyword evidence="4" id="KW-0539">Nucleus</keyword>
<feature type="region of interest" description="Leucine repeat II (LRII)" evidence="5">
    <location>
        <begin position="486"/>
        <end position="518"/>
    </location>
</feature>
<evidence type="ECO:0000313" key="8">
    <source>
        <dbReference type="Proteomes" id="UP000327157"/>
    </source>
</evidence>
<evidence type="ECO:0000256" key="1">
    <source>
        <dbReference type="ARBA" id="ARBA00004123"/>
    </source>
</evidence>
<keyword evidence="8" id="KW-1185">Reference proteome</keyword>
<keyword evidence="6" id="KW-0812">Transmembrane</keyword>
<dbReference type="EMBL" id="SMOL01000559">
    <property type="protein sequence ID" value="KAB2605089.1"/>
    <property type="molecule type" value="Genomic_DNA"/>
</dbReference>
<comment type="caution">
    <text evidence="7">The sequence shown here is derived from an EMBL/GenBank/DDBJ whole genome shotgun (WGS) entry which is preliminary data.</text>
</comment>
<feature type="transmembrane region" description="Helical" evidence="6">
    <location>
        <begin position="28"/>
        <end position="55"/>
    </location>
</feature>
<evidence type="ECO:0000256" key="3">
    <source>
        <dbReference type="ARBA" id="ARBA00023163"/>
    </source>
</evidence>
<accession>A0A5N5FPK2</accession>
<evidence type="ECO:0000256" key="6">
    <source>
        <dbReference type="SAM" id="Phobius"/>
    </source>
</evidence>
<evidence type="ECO:0000256" key="4">
    <source>
        <dbReference type="ARBA" id="ARBA00023242"/>
    </source>
</evidence>
<dbReference type="InterPro" id="IPR005202">
    <property type="entry name" value="TF_GRAS"/>
</dbReference>
<feature type="transmembrane region" description="Helical" evidence="6">
    <location>
        <begin position="76"/>
        <end position="102"/>
    </location>
</feature>
<dbReference type="PANTHER" id="PTHR37172:SF3">
    <property type="entry name" value="TRANSMEMBRANE PROTEIN"/>
    <property type="match status" value="1"/>
</dbReference>
<feature type="region of interest" description="SAW" evidence="5">
    <location>
        <begin position="619"/>
        <end position="695"/>
    </location>
</feature>
<protein>
    <submittedName>
        <fullName evidence="7">DELLA protein RGL1-like</fullName>
    </submittedName>
</protein>
<keyword evidence="6" id="KW-1133">Transmembrane helix</keyword>
<dbReference type="PANTHER" id="PTHR37172">
    <property type="entry name" value="TRANSMEMBRANE PROTEIN"/>
    <property type="match status" value="1"/>
</dbReference>
<sequence length="697" mass="78601">MDWQYNGEQSANKLLTSSTTFLKQPFHILTLTLLSLLLPLSFLILSRLSCANYIFSLSFPTLIIPPPEPSNYYSSCIFYLFLYATPSLLYLLVSVVTVAAFIHCITGKITIITEFPSPIFCPRLYPAWIFLCTMQVCVGLGIEGSIVAAEVVDGRATFGGVVDEKICLLSRAIFFLGLHETMLHWCRVVVKPVVDDTVFGGAREEKWVERLAIAASFGCLWWWRLRDEVESLAVVAKAKRELAMGLGVADFVGCAFKKLKRDRFSNSCNEAGASSYSIQQKLSTEEIMRVAGARYVQFSNQGYDDFFMPLHPFGYALSGLSEEETKDVELAHILLAAAEKVGYQQFERANRLLLRCEFAASFKVNPVQRVVFNFAEALRERIEKETGNSMYKGNEISSYSLGLSTNLTFIACHQDIPFHPVLQFAAIQVILENVALERKIHLIDLEIRSGVQWTGLMEVLAEREECPIELLTITAVGVTGKQKIEETGRRLASVAKALNVPFQFKAVIVADMEDVKKQLFDVEDDEAVVVYAPLILRTLILRPSCLENLMRVMRNLSPCVMVVNEVEANHNSPSFVNRFIDALFYYSAFFDCLEACMKHEESRLLMERLLHEGIRNIVAAEEGSERVTRNVKMEVWRAFFARFRMVEINFSKASLNQASLVAKKFGSPSCTLHRNGKCLIVGWKGTPIHSLSAWKFR</sequence>
<reference evidence="7 8" key="3">
    <citation type="submission" date="2019-11" db="EMBL/GenBank/DDBJ databases">
        <title>A de novo genome assembly of a pear dwarfing rootstock.</title>
        <authorList>
            <person name="Wang F."/>
            <person name="Wang J."/>
            <person name="Li S."/>
            <person name="Zhang Y."/>
            <person name="Fang M."/>
            <person name="Ma L."/>
            <person name="Zhao Y."/>
            <person name="Jiang S."/>
        </authorList>
    </citation>
    <scope>NUCLEOTIDE SEQUENCE [LARGE SCALE GENOMIC DNA]</scope>
    <source>
        <strain evidence="7">S2</strain>
        <tissue evidence="7">Leaf</tissue>
    </source>
</reference>
<proteinExistence type="inferred from homology"/>
<evidence type="ECO:0000313" key="7">
    <source>
        <dbReference type="EMBL" id="KAB2605089.1"/>
    </source>
</evidence>
<keyword evidence="6" id="KW-0472">Membrane</keyword>
<evidence type="ECO:0000256" key="5">
    <source>
        <dbReference type="PROSITE-ProRule" id="PRU01191"/>
    </source>
</evidence>
<keyword evidence="3" id="KW-0804">Transcription</keyword>
<dbReference type="GO" id="GO:0005634">
    <property type="term" value="C:nucleus"/>
    <property type="evidence" value="ECO:0007669"/>
    <property type="project" value="UniProtKB-SubCell"/>
</dbReference>